<dbReference type="AlphaFoldDB" id="A0A5B7J504"/>
<feature type="compositionally biased region" description="Low complexity" evidence="1">
    <location>
        <begin position="46"/>
        <end position="56"/>
    </location>
</feature>
<feature type="region of interest" description="Disordered" evidence="1">
    <location>
        <begin position="78"/>
        <end position="100"/>
    </location>
</feature>
<evidence type="ECO:0000313" key="3">
    <source>
        <dbReference type="Proteomes" id="UP000324222"/>
    </source>
</evidence>
<comment type="caution">
    <text evidence="2">The sequence shown here is derived from an EMBL/GenBank/DDBJ whole genome shotgun (WGS) entry which is preliminary data.</text>
</comment>
<dbReference type="Proteomes" id="UP000324222">
    <property type="component" value="Unassembled WGS sequence"/>
</dbReference>
<sequence>MFLERRDNAHNTYTAPQHPALPPTTHAQPTRRTRPSTAPKHPNTQTLTSTHTSSLCPSLPLVTSPALFSHLALKTTHPHPPSILGFRPHHTLYKTPQDHL</sequence>
<keyword evidence="3" id="KW-1185">Reference proteome</keyword>
<protein>
    <submittedName>
        <fullName evidence="2">Uncharacterized protein</fullName>
    </submittedName>
</protein>
<name>A0A5B7J504_PORTR</name>
<proteinExistence type="predicted"/>
<gene>
    <name evidence="2" type="ORF">E2C01_086870</name>
</gene>
<accession>A0A5B7J504</accession>
<evidence type="ECO:0000313" key="2">
    <source>
        <dbReference type="EMBL" id="MPC91810.1"/>
    </source>
</evidence>
<evidence type="ECO:0000256" key="1">
    <source>
        <dbReference type="SAM" id="MobiDB-lite"/>
    </source>
</evidence>
<feature type="region of interest" description="Disordered" evidence="1">
    <location>
        <begin position="1"/>
        <end position="56"/>
    </location>
</feature>
<dbReference type="EMBL" id="VSRR010089070">
    <property type="protein sequence ID" value="MPC91810.1"/>
    <property type="molecule type" value="Genomic_DNA"/>
</dbReference>
<reference evidence="2 3" key="1">
    <citation type="submission" date="2019-05" db="EMBL/GenBank/DDBJ databases">
        <title>Another draft genome of Portunus trituberculatus and its Hox gene families provides insights of decapod evolution.</title>
        <authorList>
            <person name="Jeong J.-H."/>
            <person name="Song I."/>
            <person name="Kim S."/>
            <person name="Choi T."/>
            <person name="Kim D."/>
            <person name="Ryu S."/>
            <person name="Kim W."/>
        </authorList>
    </citation>
    <scope>NUCLEOTIDE SEQUENCE [LARGE SCALE GENOMIC DNA]</scope>
    <source>
        <tissue evidence="2">Muscle</tissue>
    </source>
</reference>
<organism evidence="2 3">
    <name type="scientific">Portunus trituberculatus</name>
    <name type="common">Swimming crab</name>
    <name type="synonym">Neptunus trituberculatus</name>
    <dbReference type="NCBI Taxonomy" id="210409"/>
    <lineage>
        <taxon>Eukaryota</taxon>
        <taxon>Metazoa</taxon>
        <taxon>Ecdysozoa</taxon>
        <taxon>Arthropoda</taxon>
        <taxon>Crustacea</taxon>
        <taxon>Multicrustacea</taxon>
        <taxon>Malacostraca</taxon>
        <taxon>Eumalacostraca</taxon>
        <taxon>Eucarida</taxon>
        <taxon>Decapoda</taxon>
        <taxon>Pleocyemata</taxon>
        <taxon>Brachyura</taxon>
        <taxon>Eubrachyura</taxon>
        <taxon>Portunoidea</taxon>
        <taxon>Portunidae</taxon>
        <taxon>Portuninae</taxon>
        <taxon>Portunus</taxon>
    </lineage>
</organism>